<organism evidence="2 3">
    <name type="scientific">Streptomyces albospinus</name>
    <dbReference type="NCBI Taxonomy" id="285515"/>
    <lineage>
        <taxon>Bacteria</taxon>
        <taxon>Bacillati</taxon>
        <taxon>Actinomycetota</taxon>
        <taxon>Actinomycetes</taxon>
        <taxon>Kitasatosporales</taxon>
        <taxon>Streptomycetaceae</taxon>
        <taxon>Streptomyces</taxon>
    </lineage>
</organism>
<accession>A0ABQ2VNP2</accession>
<dbReference type="Pfam" id="PF03864">
    <property type="entry name" value="Phage_cap_E"/>
    <property type="match status" value="1"/>
</dbReference>
<feature type="region of interest" description="Disordered" evidence="1">
    <location>
        <begin position="340"/>
        <end position="372"/>
    </location>
</feature>
<feature type="region of interest" description="Disordered" evidence="1">
    <location>
        <begin position="191"/>
        <end position="239"/>
    </location>
</feature>
<reference evidence="3" key="1">
    <citation type="journal article" date="2019" name="Int. J. Syst. Evol. Microbiol.">
        <title>The Global Catalogue of Microorganisms (GCM) 10K type strain sequencing project: providing services to taxonomists for standard genome sequencing and annotation.</title>
        <authorList>
            <consortium name="The Broad Institute Genomics Platform"/>
            <consortium name="The Broad Institute Genome Sequencing Center for Infectious Disease"/>
            <person name="Wu L."/>
            <person name="Ma J."/>
        </authorList>
    </citation>
    <scope>NUCLEOTIDE SEQUENCE [LARGE SCALE GENOMIC DNA]</scope>
    <source>
        <strain evidence="3">JCM 3399</strain>
    </source>
</reference>
<dbReference type="RefSeq" id="WP_229853084.1">
    <property type="nucleotide sequence ID" value="NZ_BMRP01000078.1"/>
</dbReference>
<sequence>MSIQPVSKSEHLTANREWLVSLHGTDSTDTITLDLNLFSEGVHYQCGECDQPYGRVLSGAKYRAFDASVPFATREAWQTSREGALPALGQKLVVGEQEQILPEASRGADEDRLINLLYDDVERYVEAIRSRLELAAGDVLVDGKFSLVQENGLTLEVDWNVPAANMPVAARPWSDPSSDPIADELRWIEHPVPAGEPHPTKDRPVRAPPDQGPGRTGPWQRGSRRGDDEEGAAAQDAPGLRVIRPPARLGVSEPAWLRAVPRVEDVNLVDEFQRSWLLAQLGPGTDPADLERRFFRLGSVRAVALEVLGERRAKLLADPLRVTVDGVVTMDVQENLHGIERQIDQVSPAPVPDEPDEPDGEDGGDKSWPRRG</sequence>
<protein>
    <submittedName>
        <fullName evidence="2">Uncharacterized protein</fullName>
    </submittedName>
</protein>
<feature type="compositionally biased region" description="Acidic residues" evidence="1">
    <location>
        <begin position="353"/>
        <end position="362"/>
    </location>
</feature>
<gene>
    <name evidence="2" type="ORF">GCM10010211_82350</name>
</gene>
<name>A0ABQ2VNP2_9ACTN</name>
<evidence type="ECO:0000313" key="2">
    <source>
        <dbReference type="EMBL" id="GGV02528.1"/>
    </source>
</evidence>
<dbReference type="InterPro" id="IPR005564">
    <property type="entry name" value="Major_capsid_GpE"/>
</dbReference>
<evidence type="ECO:0000313" key="3">
    <source>
        <dbReference type="Proteomes" id="UP000654471"/>
    </source>
</evidence>
<evidence type="ECO:0000256" key="1">
    <source>
        <dbReference type="SAM" id="MobiDB-lite"/>
    </source>
</evidence>
<keyword evidence="3" id="KW-1185">Reference proteome</keyword>
<comment type="caution">
    <text evidence="2">The sequence shown here is derived from an EMBL/GenBank/DDBJ whole genome shotgun (WGS) entry which is preliminary data.</text>
</comment>
<feature type="compositionally biased region" description="Basic and acidic residues" evidence="1">
    <location>
        <begin position="363"/>
        <end position="372"/>
    </location>
</feature>
<dbReference type="Proteomes" id="UP000654471">
    <property type="component" value="Unassembled WGS sequence"/>
</dbReference>
<dbReference type="EMBL" id="BMRP01000078">
    <property type="protein sequence ID" value="GGV02528.1"/>
    <property type="molecule type" value="Genomic_DNA"/>
</dbReference>
<proteinExistence type="predicted"/>